<evidence type="ECO:0000313" key="6">
    <source>
        <dbReference type="EMBL" id="CRY66025.1"/>
    </source>
</evidence>
<sequence precursor="true">MKFGLVVAGILAICCSASAVATTLKLAPEIDLLVVDGKNMSGSLLKGADSLELNSGQHQILFKVAKPLPTDPKILYVSPPLVVVFNTRNTQSVAIKLPVIDTERDGRKFSKNPDYQLIDDNGRPLSVRHDVLHQDDIDTTATLEKAMAAYNVGQYSASVPSFATIPPSAVSAVPGTTITVAGTNTTQRTPRLQGENVAEQMLQYWFLQADAETQQRFLLWSKQRSGSKQQLSSKQQPGSKQQSDAKQQSEAKK</sequence>
<dbReference type="Proteomes" id="UP000045840">
    <property type="component" value="Unassembled WGS sequence"/>
</dbReference>
<dbReference type="NCBIfam" id="NF002967">
    <property type="entry name" value="PRK03641.1"/>
    <property type="match status" value="1"/>
</dbReference>
<protein>
    <recommendedName>
        <fullName evidence="3">UPF0319 protein ERS008529_00632</fullName>
    </recommendedName>
</protein>
<dbReference type="HAMAP" id="MF_00789">
    <property type="entry name" value="UPF0319"/>
    <property type="match status" value="1"/>
</dbReference>
<evidence type="ECO:0000313" key="7">
    <source>
        <dbReference type="Proteomes" id="UP000044625"/>
    </source>
</evidence>
<name>A0A0T9NMH4_9GAMM</name>
<dbReference type="EMBL" id="CWJL01000006">
    <property type="protein sequence ID" value="CRY66025.1"/>
    <property type="molecule type" value="Genomic_DNA"/>
</dbReference>
<dbReference type="RefSeq" id="WP_082170665.1">
    <property type="nucleotide sequence ID" value="NZ_CAWMMU010000006.1"/>
</dbReference>
<keyword evidence="7" id="KW-1185">Reference proteome</keyword>
<feature type="region of interest" description="Disordered" evidence="4">
    <location>
        <begin position="226"/>
        <end position="253"/>
    </location>
</feature>
<evidence type="ECO:0000313" key="8">
    <source>
        <dbReference type="Proteomes" id="UP000045840"/>
    </source>
</evidence>
<comment type="similarity">
    <text evidence="1 3">Belongs to the UPF0319 family.</text>
</comment>
<proteinExistence type="inferred from homology"/>
<dbReference type="PANTHER" id="PTHR38108">
    <property type="entry name" value="UPF0319 PROTEIN YCCT"/>
    <property type="match status" value="1"/>
</dbReference>
<evidence type="ECO:0000256" key="3">
    <source>
        <dbReference type="HAMAP-Rule" id="MF_00789"/>
    </source>
</evidence>
<evidence type="ECO:0000313" key="5">
    <source>
        <dbReference type="EMBL" id="CNH20266.1"/>
    </source>
</evidence>
<keyword evidence="2 3" id="KW-0732">Signal</keyword>
<dbReference type="AlphaFoldDB" id="A0A0T9NMH4"/>
<dbReference type="PANTHER" id="PTHR38108:SF1">
    <property type="entry name" value="UPF0319 PROTEIN YCCT"/>
    <property type="match status" value="1"/>
</dbReference>
<feature type="signal peptide" evidence="3">
    <location>
        <begin position="1"/>
        <end position="19"/>
    </location>
</feature>
<gene>
    <name evidence="5" type="primary">yccT</name>
    <name evidence="5" type="ORF">ERS008529_00632</name>
    <name evidence="6" type="ORF">ERS137968_01620</name>
</gene>
<feature type="compositionally biased region" description="Low complexity" evidence="4">
    <location>
        <begin position="226"/>
        <end position="242"/>
    </location>
</feature>
<dbReference type="EMBL" id="CQAZ01000004">
    <property type="protein sequence ID" value="CNH20266.1"/>
    <property type="molecule type" value="Genomic_DNA"/>
</dbReference>
<evidence type="ECO:0000256" key="2">
    <source>
        <dbReference type="ARBA" id="ARBA00022729"/>
    </source>
</evidence>
<organism evidence="5 8">
    <name type="scientific">Yersinia pekkanenii</name>
    <dbReference type="NCBI Taxonomy" id="1288385"/>
    <lineage>
        <taxon>Bacteria</taxon>
        <taxon>Pseudomonadati</taxon>
        <taxon>Pseudomonadota</taxon>
        <taxon>Gammaproteobacteria</taxon>
        <taxon>Enterobacterales</taxon>
        <taxon>Yersiniaceae</taxon>
        <taxon>Yersinia</taxon>
    </lineage>
</organism>
<reference evidence="5" key="1">
    <citation type="submission" date="2015-03" db="EMBL/GenBank/DDBJ databases">
        <authorList>
            <person name="Murphy D."/>
        </authorList>
    </citation>
    <scope>NUCLEOTIDE SEQUENCE [LARGE SCALE GENOMIC DNA]</scope>
    <source>
        <strain evidence="5">A125KOH2</strain>
    </source>
</reference>
<dbReference type="STRING" id="1288385.ERS137968_01620"/>
<dbReference type="InterPro" id="IPR018635">
    <property type="entry name" value="UPF0319"/>
</dbReference>
<feature type="chain" id="PRO_5008996269" description="UPF0319 protein ERS008529_00632" evidence="3">
    <location>
        <begin position="20"/>
        <end position="253"/>
    </location>
</feature>
<dbReference type="Pfam" id="PF09829">
    <property type="entry name" value="DUF2057"/>
    <property type="match status" value="1"/>
</dbReference>
<dbReference type="Proteomes" id="UP000044625">
    <property type="component" value="Unassembled WGS sequence"/>
</dbReference>
<accession>A0A0T9NMH4</accession>
<evidence type="ECO:0000256" key="4">
    <source>
        <dbReference type="SAM" id="MobiDB-lite"/>
    </source>
</evidence>
<reference evidence="6 7" key="3">
    <citation type="submission" date="2015-03" db="EMBL/GenBank/DDBJ databases">
        <authorList>
            <consortium name="Pathogen Informatics"/>
            <person name="Murphy D."/>
        </authorList>
    </citation>
    <scope>NUCLEOTIDE SEQUENCE [LARGE SCALE GENOMIC DNA]</scope>
    <source>
        <strain evidence="7">type strain: CIP110230</strain>
        <strain evidence="6">Type strain: CIP110230</strain>
    </source>
</reference>
<reference evidence="8" key="2">
    <citation type="submission" date="2015-03" db="EMBL/GenBank/DDBJ databases">
        <authorList>
            <consortium name="Pathogen Informatics"/>
        </authorList>
    </citation>
    <scope>NUCLEOTIDE SEQUENCE [LARGE SCALE GENOMIC DNA]</scope>
    <source>
        <strain evidence="8">A125KOH2</strain>
    </source>
</reference>
<evidence type="ECO:0000256" key="1">
    <source>
        <dbReference type="ARBA" id="ARBA00008490"/>
    </source>
</evidence>